<evidence type="ECO:0000313" key="4">
    <source>
        <dbReference type="Proteomes" id="UP000557899"/>
    </source>
</evidence>
<feature type="compositionally biased region" description="Low complexity" evidence="1">
    <location>
        <begin position="7"/>
        <end position="19"/>
    </location>
</feature>
<accession>A0A7X6PR71</accession>
<comment type="caution">
    <text evidence="3">The sequence shown here is derived from an EMBL/GenBank/DDBJ whole genome shotgun (WGS) entry which is preliminary data.</text>
</comment>
<keyword evidence="2" id="KW-1133">Transmembrane helix</keyword>
<feature type="transmembrane region" description="Helical" evidence="2">
    <location>
        <begin position="50"/>
        <end position="77"/>
    </location>
</feature>
<feature type="transmembrane region" description="Helical" evidence="2">
    <location>
        <begin position="89"/>
        <end position="111"/>
    </location>
</feature>
<name>A0A7X6PR71_9CORY</name>
<sequence>MTRPEDPYAANPGYPGYPADLPRPVPPGEPRPLDAVESLTQGTKALFSNVLLWVLAMLIVLAVTVILTVVLVAPVALREYAGEEQAVALSPATVAALVLVWLIVFVLGMVWTLNVYRNAVRQVQGDPVDLSDFFRLRELGVPFVAYVLMGLVTFVGMLLLVIPGLVAAVLLMFVPYLAFSRPESGLSGIFRGSVDIV</sequence>
<dbReference type="Proteomes" id="UP000557899">
    <property type="component" value="Unassembled WGS sequence"/>
</dbReference>
<dbReference type="AlphaFoldDB" id="A0A7X6PR71"/>
<organism evidence="3 4">
    <name type="scientific">Corynebacterium humireducens</name>
    <dbReference type="NCBI Taxonomy" id="1223514"/>
    <lineage>
        <taxon>Bacteria</taxon>
        <taxon>Bacillati</taxon>
        <taxon>Actinomycetota</taxon>
        <taxon>Actinomycetes</taxon>
        <taxon>Mycobacteriales</taxon>
        <taxon>Corynebacteriaceae</taxon>
        <taxon>Corynebacterium</taxon>
    </lineage>
</organism>
<reference evidence="3 4" key="1">
    <citation type="journal article" date="2020" name="Biotechnol. Biofuels">
        <title>New insights from the biogas microbiome by comprehensive genome-resolved metagenomics of nearly 1600 species originating from multiple anaerobic digesters.</title>
        <authorList>
            <person name="Campanaro S."/>
            <person name="Treu L."/>
            <person name="Rodriguez-R L.M."/>
            <person name="Kovalovszki A."/>
            <person name="Ziels R.M."/>
            <person name="Maus I."/>
            <person name="Zhu X."/>
            <person name="Kougias P.G."/>
            <person name="Basile A."/>
            <person name="Luo G."/>
            <person name="Schluter A."/>
            <person name="Konstantinidis K.T."/>
            <person name="Angelidaki I."/>
        </authorList>
    </citation>
    <scope>NUCLEOTIDE SEQUENCE [LARGE SCALE GENOMIC DNA]</scope>
    <source>
        <strain evidence="3">AS15tlH2ME_198</strain>
    </source>
</reference>
<keyword evidence="2" id="KW-0812">Transmembrane</keyword>
<evidence type="ECO:0000256" key="1">
    <source>
        <dbReference type="SAM" id="MobiDB-lite"/>
    </source>
</evidence>
<keyword evidence="2" id="KW-0472">Membrane</keyword>
<feature type="non-terminal residue" evidence="3">
    <location>
        <position position="197"/>
    </location>
</feature>
<gene>
    <name evidence="3" type="ORF">GX859_13480</name>
</gene>
<dbReference type="EMBL" id="JAAZHI010000268">
    <property type="protein sequence ID" value="NLA57277.1"/>
    <property type="molecule type" value="Genomic_DNA"/>
</dbReference>
<protein>
    <submittedName>
        <fullName evidence="3">Uncharacterized protein</fullName>
    </submittedName>
</protein>
<evidence type="ECO:0000313" key="3">
    <source>
        <dbReference type="EMBL" id="NLA57277.1"/>
    </source>
</evidence>
<feature type="transmembrane region" description="Helical" evidence="2">
    <location>
        <begin position="143"/>
        <end position="174"/>
    </location>
</feature>
<evidence type="ECO:0000256" key="2">
    <source>
        <dbReference type="SAM" id="Phobius"/>
    </source>
</evidence>
<feature type="region of interest" description="Disordered" evidence="1">
    <location>
        <begin position="1"/>
        <end position="24"/>
    </location>
</feature>
<proteinExistence type="predicted"/>